<gene>
    <name evidence="1" type="ORF">HNR43_002653</name>
</gene>
<dbReference type="RefSeq" id="WP_183244469.1">
    <property type="nucleotide sequence ID" value="NZ_JACHEQ010000019.1"/>
</dbReference>
<reference evidence="1 2" key="1">
    <citation type="submission" date="2020-08" db="EMBL/GenBank/DDBJ databases">
        <title>Genomic Encyclopedia of Type Strains, Phase IV (KMG-IV): sequencing the most valuable type-strain genomes for metagenomic binning, comparative biology and taxonomic classification.</title>
        <authorList>
            <person name="Goeker M."/>
        </authorList>
    </citation>
    <scope>NUCLEOTIDE SEQUENCE [LARGE SCALE GENOMIC DNA]</scope>
    <source>
        <strain evidence="1 2">DSM 19169</strain>
    </source>
</reference>
<accession>A0A7W8N803</accession>
<proteinExistence type="predicted"/>
<dbReference type="EMBL" id="JACHEQ010000019">
    <property type="protein sequence ID" value="MBB5356641.1"/>
    <property type="molecule type" value="Genomic_DNA"/>
</dbReference>
<comment type="caution">
    <text evidence="1">The sequence shown here is derived from an EMBL/GenBank/DDBJ whole genome shotgun (WGS) entry which is preliminary data.</text>
</comment>
<protein>
    <submittedName>
        <fullName evidence="1">Uncharacterized protein</fullName>
    </submittedName>
</protein>
<name>A0A7W8N803_9BACL</name>
<evidence type="ECO:0000313" key="2">
    <source>
        <dbReference type="Proteomes" id="UP000583699"/>
    </source>
</evidence>
<sequence length="470" mass="53030">MEFDIERAYHSLARKENFVTGEVIEMLKHKVSSIPIRGFTKVELFDEKRFGKKVEEITAENFISINMKDYLEYILMVEYSKIGAWSTSSKTYSESNMRPITSRFLPFDTIALTTDSRPENPQNERVVMGDIVGYAFKNEYVGTDTKRGTINAAESYTDRGIAHFVFDFSSQAANGTFSSVVWYSDVGTSGISAQRFYQKNYEWYVALKGNNGIQNNNDYRGGLCYDGTSFWTYESFGSGARKIAEILVTPGTNGKTATFTLGRVWDSHFSYSNEVAYDMTSDADFIYYVMGNSGANNTIYRVKKSDGTRSTITLSGFGKLYGIERVGAHFYVLGASSTQVNGQNPLRWAKYDSNFNIIEAKNIFDTSVVAYGMAYNQPKNEIAVRTSNGMSNGMFIYDLQMNRVSYNILQPSSPDRYPGIAVKDGEYFLRDEFSFYMAELGSLGARNLLPTPVTKTSTNTMKVTYDFMFV</sequence>
<organism evidence="1 2">
    <name type="scientific">Anoxybacillus mongoliensis</name>
    <dbReference type="NCBI Taxonomy" id="452565"/>
    <lineage>
        <taxon>Bacteria</taxon>
        <taxon>Bacillati</taxon>
        <taxon>Bacillota</taxon>
        <taxon>Bacilli</taxon>
        <taxon>Bacillales</taxon>
        <taxon>Anoxybacillaceae</taxon>
        <taxon>Anoxybacillus</taxon>
    </lineage>
</organism>
<dbReference type="AlphaFoldDB" id="A0A7W8N803"/>
<evidence type="ECO:0000313" key="1">
    <source>
        <dbReference type="EMBL" id="MBB5356641.1"/>
    </source>
</evidence>
<dbReference type="Proteomes" id="UP000583699">
    <property type="component" value="Unassembled WGS sequence"/>
</dbReference>
<keyword evidence="2" id="KW-1185">Reference proteome</keyword>